<evidence type="ECO:0000313" key="2">
    <source>
        <dbReference type="EMBL" id="WQD39136.1"/>
    </source>
</evidence>
<dbReference type="Proteomes" id="UP001325680">
    <property type="component" value="Chromosome"/>
</dbReference>
<evidence type="ECO:0008006" key="4">
    <source>
        <dbReference type="Google" id="ProtNLM"/>
    </source>
</evidence>
<dbReference type="Gene3D" id="2.60.40.1930">
    <property type="match status" value="1"/>
</dbReference>
<evidence type="ECO:0000256" key="1">
    <source>
        <dbReference type="SAM" id="SignalP"/>
    </source>
</evidence>
<organism evidence="2 3">
    <name type="scientific">Niabella yanshanensis</name>
    <dbReference type="NCBI Taxonomy" id="577386"/>
    <lineage>
        <taxon>Bacteria</taxon>
        <taxon>Pseudomonadati</taxon>
        <taxon>Bacteroidota</taxon>
        <taxon>Chitinophagia</taxon>
        <taxon>Chitinophagales</taxon>
        <taxon>Chitinophagaceae</taxon>
        <taxon>Niabella</taxon>
    </lineage>
</organism>
<dbReference type="RefSeq" id="WP_114792882.1">
    <property type="nucleotide sequence ID" value="NZ_CP139960.1"/>
</dbReference>
<dbReference type="EMBL" id="CP139960">
    <property type="protein sequence ID" value="WQD39136.1"/>
    <property type="molecule type" value="Genomic_DNA"/>
</dbReference>
<accession>A0ABZ0W7L7</accession>
<feature type="signal peptide" evidence="1">
    <location>
        <begin position="1"/>
        <end position="19"/>
    </location>
</feature>
<keyword evidence="1" id="KW-0732">Signal</keyword>
<evidence type="ECO:0000313" key="3">
    <source>
        <dbReference type="Proteomes" id="UP001325680"/>
    </source>
</evidence>
<keyword evidence="3" id="KW-1185">Reference proteome</keyword>
<reference evidence="2 3" key="1">
    <citation type="submission" date="2023-12" db="EMBL/GenBank/DDBJ databases">
        <title>Genome sequencing and assembly of bacterial species from a model synthetic community.</title>
        <authorList>
            <person name="Hogle S.L."/>
        </authorList>
    </citation>
    <scope>NUCLEOTIDE SEQUENCE [LARGE SCALE GENOMIC DNA]</scope>
    <source>
        <strain evidence="2 3">HAMBI_3031</strain>
    </source>
</reference>
<name>A0ABZ0W7L7_9BACT</name>
<protein>
    <recommendedName>
        <fullName evidence="4">Macroglobulin domain-containing protein</fullName>
    </recommendedName>
</protein>
<feature type="chain" id="PRO_5046173936" description="Macroglobulin domain-containing protein" evidence="1">
    <location>
        <begin position="20"/>
        <end position="794"/>
    </location>
</feature>
<sequence>MVKNMLPVILLLGVYIASAQQQPGHTSSPTIRTALQKIYLTTDKVIYTPNEQLWFAAYLFENQSLVRDTADVLTLGLYDCVSGQMLALKKFPLHNRVATGNILLPDSLIAGNYNLVAYTNIVDTQHVPIGTGFKPLRIYAKTGEKAFTTLLKILDSLSTSDKIVVQHQIIPESYQVTFKNARARYQLAGERSKNLELDKYGNGMVYINPKDIKTANRSFSVTTIYNGDTVKNRIRIPGNIGVQANVSASFYPEGGFLAPGYPNRVFWEVTDKHTATSMRALLLEDNQVIDTIETSANGMSFFYVNAKPGRQYAVSLGLKTNSPKFLLPPVASHGIRFEIPDVVVNDSLTIELWSTEKRSLKLMVIDITGLPSVHSFDISSYKKLTVLLNDFARGLCKIFIADEQNNVVAGSYFFSHYNNRNQLHLETDKAAYKTRDSVALKVTIVDKDGNPINSVATISCALLSRIDFGMIKNIESDHDLGVVAHQERSFLKRRNILDSAMLLRHIIRMKNMEETDTLLIYGRHTGSFLKPVVQLQLARFGKREKKPMELVLFKESNFSILKTNEEGILTLSNDELLVKDGRKLFVKGMGKKNGDFYVQTEDSLLTAHSNIEVPVYNPVYREQAPDLQALLKTDREEKFSSTMETVIVRSKRDYGATTGIANPCGDYVCQYNILNCPNHTIPYKWPVIGQKYRSVSGEIIYQGCDYQNNMYLPPASLVYLPRNFLGMDSTLLKQEFPEYLSTLSWHPFKKLKKETENQLVFHTSDQKGVYLITVQGFAENGQPFYGEKTIRVED</sequence>
<proteinExistence type="predicted"/>
<gene>
    <name evidence="2" type="ORF">U0035_03110</name>
</gene>